<keyword evidence="9" id="KW-1185">Reference proteome</keyword>
<feature type="active site" description="Proton acceptor" evidence="5">
    <location>
        <position position="61"/>
    </location>
</feature>
<dbReference type="GO" id="GO:0008830">
    <property type="term" value="F:dTDP-4-dehydrorhamnose 3,5-epimerase activity"/>
    <property type="evidence" value="ECO:0007669"/>
    <property type="project" value="UniProtKB-UniRule"/>
</dbReference>
<evidence type="ECO:0000256" key="2">
    <source>
        <dbReference type="ARBA" id="ARBA00001997"/>
    </source>
</evidence>
<evidence type="ECO:0000256" key="3">
    <source>
        <dbReference type="ARBA" id="ARBA00012098"/>
    </source>
</evidence>
<comment type="function">
    <text evidence="2 7">Catalyzes the epimerization of the C3' and C5'positions of dTDP-6-deoxy-D-xylo-4-hexulose, forming dTDP-6-deoxy-L-lyxo-4-hexulose.</text>
</comment>
<dbReference type="STRING" id="688867.SAMN05660236_5846"/>
<organism evidence="8 9">
    <name type="scientific">Ohtaekwangia koreensis</name>
    <dbReference type="NCBI Taxonomy" id="688867"/>
    <lineage>
        <taxon>Bacteria</taxon>
        <taxon>Pseudomonadati</taxon>
        <taxon>Bacteroidota</taxon>
        <taxon>Cytophagia</taxon>
        <taxon>Cytophagales</taxon>
        <taxon>Fulvivirgaceae</taxon>
        <taxon>Ohtaekwangia</taxon>
    </lineage>
</organism>
<comment type="subunit">
    <text evidence="7">Homodimer.</text>
</comment>
<dbReference type="AlphaFoldDB" id="A0A1T5MMI3"/>
<feature type="site" description="Participates in a stacking interaction with the thymidine ring of dTDP-4-oxo-6-deoxyglucose" evidence="6">
    <location>
        <position position="136"/>
    </location>
</feature>
<evidence type="ECO:0000256" key="5">
    <source>
        <dbReference type="PIRSR" id="PIRSR600888-1"/>
    </source>
</evidence>
<dbReference type="EC" id="5.1.3.13" evidence="3 7"/>
<dbReference type="InterPro" id="IPR014710">
    <property type="entry name" value="RmlC-like_jellyroll"/>
</dbReference>
<name>A0A1T5MMI3_9BACT</name>
<dbReference type="Gene3D" id="2.60.120.10">
    <property type="entry name" value="Jelly Rolls"/>
    <property type="match status" value="1"/>
</dbReference>
<dbReference type="CDD" id="cd00438">
    <property type="entry name" value="cupin_RmlC"/>
    <property type="match status" value="1"/>
</dbReference>
<comment type="similarity">
    <text evidence="7">Belongs to the dTDP-4-dehydrorhamnose 3,5-epimerase family.</text>
</comment>
<sequence length="183" mass="21028">MEVKQTGIEGLVEIIPAVYHDNRGWFYEFYREDNFAKAGIPYKFLQENRSFSKKGVVRGLHMQLAPHAQAKLVTALSGKVLDVVVDLRKGSKTFGQVYYCLLESEKCNMLMVPEGFAHGFAALEDSVFFYKCSNIYNRESENGIRWNDPELKIDWQVKEPNVSDKDQVLPTLEELLRNSVISR</sequence>
<dbReference type="RefSeq" id="WP_079690340.1">
    <property type="nucleotide sequence ID" value="NZ_FUZU01000005.1"/>
</dbReference>
<dbReference type="Pfam" id="PF00908">
    <property type="entry name" value="dTDP_sugar_isom"/>
    <property type="match status" value="1"/>
</dbReference>
<evidence type="ECO:0000256" key="4">
    <source>
        <dbReference type="ARBA" id="ARBA00019595"/>
    </source>
</evidence>
<dbReference type="OrthoDB" id="9800680at2"/>
<dbReference type="GO" id="GO:0000271">
    <property type="term" value="P:polysaccharide biosynthetic process"/>
    <property type="evidence" value="ECO:0007669"/>
    <property type="project" value="TreeGrafter"/>
</dbReference>
<dbReference type="PANTHER" id="PTHR21047">
    <property type="entry name" value="DTDP-6-DEOXY-D-GLUCOSE-3,5 EPIMERASE"/>
    <property type="match status" value="1"/>
</dbReference>
<accession>A0A1T5MMI3</accession>
<proteinExistence type="inferred from homology"/>
<dbReference type="InterPro" id="IPR000888">
    <property type="entry name" value="RmlC-like"/>
</dbReference>
<keyword evidence="7" id="KW-0413">Isomerase</keyword>
<comment type="pathway">
    <text evidence="7">Carbohydrate biosynthesis; dTDP-L-rhamnose biosynthesis.</text>
</comment>
<dbReference type="EMBL" id="FUZU01000005">
    <property type="protein sequence ID" value="SKC89422.1"/>
    <property type="molecule type" value="Genomic_DNA"/>
</dbReference>
<evidence type="ECO:0000256" key="6">
    <source>
        <dbReference type="PIRSR" id="PIRSR600888-3"/>
    </source>
</evidence>
<dbReference type="SUPFAM" id="SSF51182">
    <property type="entry name" value="RmlC-like cupins"/>
    <property type="match status" value="1"/>
</dbReference>
<feature type="active site" description="Proton donor" evidence="5">
    <location>
        <position position="130"/>
    </location>
</feature>
<evidence type="ECO:0000256" key="1">
    <source>
        <dbReference type="ARBA" id="ARBA00001298"/>
    </source>
</evidence>
<protein>
    <recommendedName>
        <fullName evidence="4 7">dTDP-4-dehydrorhamnose 3,5-epimerase</fullName>
        <ecNumber evidence="3 7">5.1.3.13</ecNumber>
    </recommendedName>
    <alternativeName>
        <fullName evidence="7">Thymidine diphospho-4-keto-rhamnose 3,5-epimerase</fullName>
    </alternativeName>
</protein>
<comment type="catalytic activity">
    <reaction evidence="1 7">
        <text>dTDP-4-dehydro-6-deoxy-alpha-D-glucose = dTDP-4-dehydro-beta-L-rhamnose</text>
        <dbReference type="Rhea" id="RHEA:16969"/>
        <dbReference type="ChEBI" id="CHEBI:57649"/>
        <dbReference type="ChEBI" id="CHEBI:62830"/>
        <dbReference type="EC" id="5.1.3.13"/>
    </reaction>
</comment>
<dbReference type="Proteomes" id="UP000190961">
    <property type="component" value="Unassembled WGS sequence"/>
</dbReference>
<dbReference type="PANTHER" id="PTHR21047:SF2">
    <property type="entry name" value="THYMIDINE DIPHOSPHO-4-KETO-RHAMNOSE 3,5-EPIMERASE"/>
    <property type="match status" value="1"/>
</dbReference>
<dbReference type="NCBIfam" id="TIGR01221">
    <property type="entry name" value="rmlC"/>
    <property type="match status" value="1"/>
</dbReference>
<dbReference type="UniPathway" id="UPA00124"/>
<gene>
    <name evidence="8" type="ORF">SAMN05660236_5846</name>
</gene>
<evidence type="ECO:0000256" key="7">
    <source>
        <dbReference type="RuleBase" id="RU364069"/>
    </source>
</evidence>
<evidence type="ECO:0000313" key="9">
    <source>
        <dbReference type="Proteomes" id="UP000190961"/>
    </source>
</evidence>
<evidence type="ECO:0000313" key="8">
    <source>
        <dbReference type="EMBL" id="SKC89422.1"/>
    </source>
</evidence>
<reference evidence="8 9" key="1">
    <citation type="submission" date="2017-02" db="EMBL/GenBank/DDBJ databases">
        <authorList>
            <person name="Peterson S.W."/>
        </authorList>
    </citation>
    <scope>NUCLEOTIDE SEQUENCE [LARGE SCALE GENOMIC DNA]</scope>
    <source>
        <strain evidence="8 9">DSM 25262</strain>
    </source>
</reference>
<dbReference type="GO" id="GO:0005829">
    <property type="term" value="C:cytosol"/>
    <property type="evidence" value="ECO:0007669"/>
    <property type="project" value="TreeGrafter"/>
</dbReference>
<dbReference type="GO" id="GO:0019305">
    <property type="term" value="P:dTDP-rhamnose biosynthetic process"/>
    <property type="evidence" value="ECO:0007669"/>
    <property type="project" value="UniProtKB-UniRule"/>
</dbReference>
<dbReference type="InterPro" id="IPR011051">
    <property type="entry name" value="RmlC_Cupin_sf"/>
</dbReference>